<keyword evidence="2 4" id="KW-0663">Pyridoxal phosphate</keyword>
<dbReference type="HAMAP" id="MF_01201">
    <property type="entry name" value="Ala_racemase"/>
    <property type="match status" value="1"/>
</dbReference>
<feature type="modified residue" description="N6-(pyridoxal phosphate)lysine" evidence="4 5">
    <location>
        <position position="36"/>
    </location>
</feature>
<dbReference type="CDD" id="cd00430">
    <property type="entry name" value="PLPDE_III_AR"/>
    <property type="match status" value="1"/>
</dbReference>
<comment type="cofactor">
    <cofactor evidence="1 4 5">
        <name>pyridoxal 5'-phosphate</name>
        <dbReference type="ChEBI" id="CHEBI:597326"/>
    </cofactor>
</comment>
<comment type="function">
    <text evidence="4">Catalyzes the interconversion of L-alanine and D-alanine. May also act on other amino acids.</text>
</comment>
<dbReference type="Pfam" id="PF01168">
    <property type="entry name" value="Ala_racemase_N"/>
    <property type="match status" value="1"/>
</dbReference>
<dbReference type="SUPFAM" id="SSF50621">
    <property type="entry name" value="Alanine racemase C-terminal domain-like"/>
    <property type="match status" value="1"/>
</dbReference>
<evidence type="ECO:0000259" key="7">
    <source>
        <dbReference type="SMART" id="SM01005"/>
    </source>
</evidence>
<evidence type="ECO:0000313" key="9">
    <source>
        <dbReference type="Proteomes" id="UP000460257"/>
    </source>
</evidence>
<keyword evidence="9" id="KW-1185">Reference proteome</keyword>
<evidence type="ECO:0000256" key="5">
    <source>
        <dbReference type="PIRSR" id="PIRSR600821-50"/>
    </source>
</evidence>
<name>A0A6N7IWW1_9FIRM</name>
<feature type="binding site" evidence="4 6">
    <location>
        <position position="315"/>
    </location>
    <ligand>
        <name>substrate</name>
    </ligand>
</feature>
<dbReference type="InterPro" id="IPR001608">
    <property type="entry name" value="Ala_racemase_N"/>
</dbReference>
<keyword evidence="3 4" id="KW-0413">Isomerase</keyword>
<evidence type="ECO:0000256" key="4">
    <source>
        <dbReference type="HAMAP-Rule" id="MF_01201"/>
    </source>
</evidence>
<accession>A0A6N7IWW1</accession>
<feature type="active site" description="Proton acceptor; specific for L-alanine" evidence="4">
    <location>
        <position position="267"/>
    </location>
</feature>
<evidence type="ECO:0000256" key="6">
    <source>
        <dbReference type="PIRSR" id="PIRSR600821-52"/>
    </source>
</evidence>
<feature type="active site" description="Proton acceptor; specific for D-alanine" evidence="4">
    <location>
        <position position="36"/>
    </location>
</feature>
<dbReference type="InterPro" id="IPR011079">
    <property type="entry name" value="Ala_racemase_C"/>
</dbReference>
<dbReference type="InterPro" id="IPR029066">
    <property type="entry name" value="PLP-binding_barrel"/>
</dbReference>
<dbReference type="GO" id="GO:0005829">
    <property type="term" value="C:cytosol"/>
    <property type="evidence" value="ECO:0007669"/>
    <property type="project" value="TreeGrafter"/>
</dbReference>
<dbReference type="Gene3D" id="3.20.20.10">
    <property type="entry name" value="Alanine racemase"/>
    <property type="match status" value="1"/>
</dbReference>
<dbReference type="GO" id="GO:0030170">
    <property type="term" value="F:pyridoxal phosphate binding"/>
    <property type="evidence" value="ECO:0007669"/>
    <property type="project" value="UniProtKB-UniRule"/>
</dbReference>
<reference evidence="8" key="1">
    <citation type="journal article" date="2020" name="Appl. Environ. Microbiol.">
        <title>Medium-Chain Fatty Acid Synthesis by 'Candidatus Weimeria bifida' gen. nov., sp. nov., and 'Candidatus Pseudoramibacter fermentans' sp. nov.</title>
        <authorList>
            <person name="Scarborough M.J."/>
            <person name="Myers K.S."/>
            <person name="Donohue T.J."/>
            <person name="Noguera D.R."/>
        </authorList>
    </citation>
    <scope>NUCLEOTIDE SEQUENCE</scope>
    <source>
        <strain evidence="8">LCO1.1</strain>
    </source>
</reference>
<dbReference type="GO" id="GO:0030632">
    <property type="term" value="P:D-alanine biosynthetic process"/>
    <property type="evidence" value="ECO:0007669"/>
    <property type="project" value="UniProtKB-UniRule"/>
</dbReference>
<dbReference type="EC" id="5.1.1.1" evidence="4"/>
<comment type="similarity">
    <text evidence="4">Belongs to the alanine racemase family.</text>
</comment>
<proteinExistence type="inferred from homology"/>
<comment type="pathway">
    <text evidence="4">Amino-acid biosynthesis; D-alanine biosynthesis; D-alanine from L-alanine: step 1/1.</text>
</comment>
<evidence type="ECO:0000313" key="8">
    <source>
        <dbReference type="EMBL" id="MQN00699.1"/>
    </source>
</evidence>
<dbReference type="NCBIfam" id="TIGR00492">
    <property type="entry name" value="alr"/>
    <property type="match status" value="1"/>
</dbReference>
<dbReference type="Pfam" id="PF00842">
    <property type="entry name" value="Ala_racemase_C"/>
    <property type="match status" value="1"/>
</dbReference>
<dbReference type="InterPro" id="IPR000821">
    <property type="entry name" value="Ala_racemase"/>
</dbReference>
<dbReference type="Gene3D" id="2.40.37.10">
    <property type="entry name" value="Lyase, Ornithine Decarboxylase, Chain A, domain 1"/>
    <property type="match status" value="1"/>
</dbReference>
<feature type="binding site" evidence="4 6">
    <location>
        <position position="135"/>
    </location>
    <ligand>
        <name>substrate</name>
    </ligand>
</feature>
<feature type="domain" description="Alanine racemase C-terminal" evidence="7">
    <location>
        <begin position="246"/>
        <end position="374"/>
    </location>
</feature>
<dbReference type="PRINTS" id="PR00992">
    <property type="entry name" value="ALARACEMASE"/>
</dbReference>
<dbReference type="GO" id="GO:0008784">
    <property type="term" value="F:alanine racemase activity"/>
    <property type="evidence" value="ECO:0007669"/>
    <property type="project" value="UniProtKB-UniRule"/>
</dbReference>
<gene>
    <name evidence="8" type="primary">alr</name>
    <name evidence="8" type="ORF">FRC54_01710</name>
</gene>
<comment type="caution">
    <text evidence="8">The sequence shown here is derived from an EMBL/GenBank/DDBJ whole genome shotgun (WGS) entry which is preliminary data.</text>
</comment>
<evidence type="ECO:0000256" key="3">
    <source>
        <dbReference type="ARBA" id="ARBA00023235"/>
    </source>
</evidence>
<protein>
    <recommendedName>
        <fullName evidence="4">Alanine racemase</fullName>
        <ecNumber evidence="4">5.1.1.1</ecNumber>
    </recommendedName>
</protein>
<dbReference type="UniPathway" id="UPA00042">
    <property type="reaction ID" value="UER00497"/>
</dbReference>
<comment type="catalytic activity">
    <reaction evidence="4">
        <text>L-alanine = D-alanine</text>
        <dbReference type="Rhea" id="RHEA:20249"/>
        <dbReference type="ChEBI" id="CHEBI:57416"/>
        <dbReference type="ChEBI" id="CHEBI:57972"/>
        <dbReference type="EC" id="5.1.1.1"/>
    </reaction>
</comment>
<dbReference type="PANTHER" id="PTHR30511">
    <property type="entry name" value="ALANINE RACEMASE"/>
    <property type="match status" value="1"/>
</dbReference>
<dbReference type="Proteomes" id="UP000460257">
    <property type="component" value="Unassembled WGS sequence"/>
</dbReference>
<dbReference type="SMART" id="SM01005">
    <property type="entry name" value="Ala_racemase_C"/>
    <property type="match status" value="1"/>
</dbReference>
<sequence>MDFYRICAKVDLNAIEENIHAVKLRCPDQKIYAVMKADGYGFGAVPIAKDLEKDDEIYGYAAATAEEAYELLEAGIKKPILILGFTFTHSYERIIREGVRPVIFTKKMADDYASYARQLGKKVFCHIGVDTGMSRIGYQVNEGSADEIAAIFKEHSELVPEGIFTHFARADEGADTSHTDEQYAKFMHMIDMLKVRGVNFKIRHCCNSAASMEYTKDKLDAVRLGVTMYGMWPSDDVDHSFPIHRAVSLVSHIVHLKTISAGTEVSYGGTYVAKAPTKIATVPVGYADGYPRSLSGKADVIIHGKRCPIVGRICMDQMMVDVSDVPDVAPMDEVTLIGKDGDEEITVEELGDLSGRFNYELACDLGIRIPRLYYRNGEMVEKKKFYK</sequence>
<organism evidence="8 9">
    <name type="scientific">Candidatus Weimeria bifida</name>
    <dbReference type="NCBI Taxonomy" id="2599074"/>
    <lineage>
        <taxon>Bacteria</taxon>
        <taxon>Bacillati</taxon>
        <taxon>Bacillota</taxon>
        <taxon>Clostridia</taxon>
        <taxon>Lachnospirales</taxon>
        <taxon>Lachnospiraceae</taxon>
        <taxon>Candidatus Weimeria</taxon>
    </lineage>
</organism>
<dbReference type="AlphaFoldDB" id="A0A6N7IWW1"/>
<evidence type="ECO:0000256" key="1">
    <source>
        <dbReference type="ARBA" id="ARBA00001933"/>
    </source>
</evidence>
<dbReference type="SUPFAM" id="SSF51419">
    <property type="entry name" value="PLP-binding barrel"/>
    <property type="match status" value="1"/>
</dbReference>
<dbReference type="EMBL" id="VOGC01000002">
    <property type="protein sequence ID" value="MQN00699.1"/>
    <property type="molecule type" value="Genomic_DNA"/>
</dbReference>
<dbReference type="InterPro" id="IPR009006">
    <property type="entry name" value="Ala_racemase/Decarboxylase_C"/>
</dbReference>
<evidence type="ECO:0000256" key="2">
    <source>
        <dbReference type="ARBA" id="ARBA00022898"/>
    </source>
</evidence>
<dbReference type="FunFam" id="3.20.20.10:FF:000002">
    <property type="entry name" value="Alanine racemase"/>
    <property type="match status" value="1"/>
</dbReference>
<dbReference type="PANTHER" id="PTHR30511:SF0">
    <property type="entry name" value="ALANINE RACEMASE, CATABOLIC-RELATED"/>
    <property type="match status" value="1"/>
</dbReference>